<evidence type="ECO:0000256" key="5">
    <source>
        <dbReference type="ARBA" id="ARBA00022989"/>
    </source>
</evidence>
<evidence type="ECO:0000259" key="10">
    <source>
        <dbReference type="Pfam" id="PF00909"/>
    </source>
</evidence>
<proteinExistence type="inferred from homology"/>
<keyword evidence="9" id="KW-0732">Signal</keyword>
<dbReference type="InterPro" id="IPR018047">
    <property type="entry name" value="Ammonium_transpt_CS"/>
</dbReference>
<feature type="transmembrane region" description="Helical" evidence="8">
    <location>
        <begin position="437"/>
        <end position="457"/>
    </location>
</feature>
<keyword evidence="4 8" id="KW-0812">Transmembrane</keyword>
<evidence type="ECO:0000256" key="7">
    <source>
        <dbReference type="ARBA" id="ARBA00023177"/>
    </source>
</evidence>
<feature type="transmembrane region" description="Helical" evidence="8">
    <location>
        <begin position="186"/>
        <end position="205"/>
    </location>
</feature>
<feature type="transmembrane region" description="Helical" evidence="8">
    <location>
        <begin position="91"/>
        <end position="111"/>
    </location>
</feature>
<evidence type="ECO:0000256" key="6">
    <source>
        <dbReference type="ARBA" id="ARBA00023136"/>
    </source>
</evidence>
<comment type="similarity">
    <text evidence="2 8">Belongs to the ammonia transporter channel (TC 1.A.11.2) family.</text>
</comment>
<name>A0AAE3VI48_9BACT</name>
<evidence type="ECO:0000256" key="3">
    <source>
        <dbReference type="ARBA" id="ARBA00022448"/>
    </source>
</evidence>
<protein>
    <recommendedName>
        <fullName evidence="8">Ammonium transporter</fullName>
    </recommendedName>
</protein>
<feature type="chain" id="PRO_5041958705" description="Ammonium transporter" evidence="9">
    <location>
        <begin position="23"/>
        <end position="493"/>
    </location>
</feature>
<dbReference type="RefSeq" id="WP_307262751.1">
    <property type="nucleotide sequence ID" value="NZ_JAUSVL010000001.1"/>
</dbReference>
<feature type="signal peptide" evidence="9">
    <location>
        <begin position="1"/>
        <end position="22"/>
    </location>
</feature>
<organism evidence="11 12">
    <name type="scientific">Oligosphaera ethanolica</name>
    <dbReference type="NCBI Taxonomy" id="760260"/>
    <lineage>
        <taxon>Bacteria</taxon>
        <taxon>Pseudomonadati</taxon>
        <taxon>Lentisphaerota</taxon>
        <taxon>Oligosphaeria</taxon>
        <taxon>Oligosphaerales</taxon>
        <taxon>Oligosphaeraceae</taxon>
        <taxon>Oligosphaera</taxon>
    </lineage>
</organism>
<feature type="transmembrane region" description="Helical" evidence="8">
    <location>
        <begin position="317"/>
        <end position="337"/>
    </location>
</feature>
<dbReference type="InterPro" id="IPR024041">
    <property type="entry name" value="NH4_transpt_AmtB-like_dom"/>
</dbReference>
<dbReference type="SUPFAM" id="SSF111352">
    <property type="entry name" value="Ammonium transporter"/>
    <property type="match status" value="1"/>
</dbReference>
<dbReference type="Gene3D" id="1.10.3430.10">
    <property type="entry name" value="Ammonium transporter AmtB like domains"/>
    <property type="match status" value="1"/>
</dbReference>
<evidence type="ECO:0000256" key="4">
    <source>
        <dbReference type="ARBA" id="ARBA00022692"/>
    </source>
</evidence>
<feature type="transmembrane region" description="Helical" evidence="8">
    <location>
        <begin position="246"/>
        <end position="267"/>
    </location>
</feature>
<dbReference type="EMBL" id="JAUSVL010000001">
    <property type="protein sequence ID" value="MDQ0290821.1"/>
    <property type="molecule type" value="Genomic_DNA"/>
</dbReference>
<evidence type="ECO:0000256" key="8">
    <source>
        <dbReference type="RuleBase" id="RU362002"/>
    </source>
</evidence>
<sequence length="493" mass="51487">MRTHTTLLVYCSLALLFMIAVARGADDAALNAAIDAVGASPSTQAKAALNAASAAYQAAAAAEPAEEAPGAIAITAAADEVTDVGFKVDNLWIAIAGMLVFMMHLGFAMVESGLCRAKNCVNILFKNTLTPAIGFLTFTALGFGLMYPGDHWLLGKVVGFCGMGAAPQFKDLTAAYGASYTYWTDLFFQGMFAATCATIVSGAVAERIKVNAYLIFTVLYAMIVYPIIGSWGWGGGFLADLGFHDFAGSTFVHSVGGWGALAGVMLLGSRYGKYTPDGEARLIMGHNMPMATIGVFLLWFGWFGFNGGSALSAGPAQLSYVLITTMLAASAGLVGAMLTSSLRDGKADLSITLNGCLAGLVGVTAGADVVTIWSAIIIGLLAGVIVVFAVSFWDKLLLDDPVGALSVHLVCGVFGTLAVGIFPTIPHTSFAFLPQLLGVVAAAALAFPAALLIFFVMKKTMGLRVTHDEELLGLDLAEHNNEAYPDFQSFLTK</sequence>
<evidence type="ECO:0000313" key="11">
    <source>
        <dbReference type="EMBL" id="MDQ0290821.1"/>
    </source>
</evidence>
<feature type="domain" description="Ammonium transporter AmtB-like" evidence="10">
    <location>
        <begin position="91"/>
        <end position="484"/>
    </location>
</feature>
<keyword evidence="12" id="KW-1185">Reference proteome</keyword>
<dbReference type="NCBIfam" id="TIGR00836">
    <property type="entry name" value="amt"/>
    <property type="match status" value="1"/>
</dbReference>
<comment type="subcellular location">
    <subcellularLocation>
        <location evidence="8">Cell membrane</location>
        <topology evidence="8">Multi-pass membrane protein</topology>
    </subcellularLocation>
    <subcellularLocation>
        <location evidence="1">Membrane</location>
        <topology evidence="1">Multi-pass membrane protein</topology>
    </subcellularLocation>
</comment>
<keyword evidence="3 8" id="KW-0813">Transport</keyword>
<dbReference type="AlphaFoldDB" id="A0AAE3VI48"/>
<feature type="transmembrane region" description="Helical" evidence="8">
    <location>
        <begin position="405"/>
        <end position="425"/>
    </location>
</feature>
<evidence type="ECO:0000256" key="9">
    <source>
        <dbReference type="SAM" id="SignalP"/>
    </source>
</evidence>
<dbReference type="PROSITE" id="PS01219">
    <property type="entry name" value="AMMONIUM_TRANSP"/>
    <property type="match status" value="1"/>
</dbReference>
<reference evidence="11" key="1">
    <citation type="submission" date="2023-07" db="EMBL/GenBank/DDBJ databases">
        <title>Genomic Encyclopedia of Type Strains, Phase IV (KMG-IV): sequencing the most valuable type-strain genomes for metagenomic binning, comparative biology and taxonomic classification.</title>
        <authorList>
            <person name="Goeker M."/>
        </authorList>
    </citation>
    <scope>NUCLEOTIDE SEQUENCE</scope>
    <source>
        <strain evidence="11">DSM 24202</strain>
    </source>
</reference>
<evidence type="ECO:0000313" key="12">
    <source>
        <dbReference type="Proteomes" id="UP001238163"/>
    </source>
</evidence>
<evidence type="ECO:0000256" key="2">
    <source>
        <dbReference type="ARBA" id="ARBA00005887"/>
    </source>
</evidence>
<comment type="caution">
    <text evidence="11">The sequence shown here is derived from an EMBL/GenBank/DDBJ whole genome shotgun (WGS) entry which is preliminary data.</text>
</comment>
<dbReference type="GO" id="GO:0005886">
    <property type="term" value="C:plasma membrane"/>
    <property type="evidence" value="ECO:0007669"/>
    <property type="project" value="UniProtKB-SubCell"/>
</dbReference>
<dbReference type="GO" id="GO:0097272">
    <property type="term" value="P:ammonium homeostasis"/>
    <property type="evidence" value="ECO:0007669"/>
    <property type="project" value="TreeGrafter"/>
</dbReference>
<dbReference type="GO" id="GO:0008519">
    <property type="term" value="F:ammonium channel activity"/>
    <property type="evidence" value="ECO:0007669"/>
    <property type="project" value="InterPro"/>
</dbReference>
<keyword evidence="6 8" id="KW-0472">Membrane</keyword>
<feature type="transmembrane region" description="Helical" evidence="8">
    <location>
        <begin position="212"/>
        <end position="234"/>
    </location>
</feature>
<keyword evidence="7 8" id="KW-0924">Ammonia transport</keyword>
<dbReference type="InterPro" id="IPR001905">
    <property type="entry name" value="Ammonium_transpt"/>
</dbReference>
<evidence type="ECO:0000256" key="1">
    <source>
        <dbReference type="ARBA" id="ARBA00004141"/>
    </source>
</evidence>
<gene>
    <name evidence="11" type="ORF">J3R75_002928</name>
</gene>
<dbReference type="Pfam" id="PF00909">
    <property type="entry name" value="Ammonium_transp"/>
    <property type="match status" value="1"/>
</dbReference>
<feature type="transmembrane region" description="Helical" evidence="8">
    <location>
        <begin position="288"/>
        <end position="305"/>
    </location>
</feature>
<feature type="transmembrane region" description="Helical" evidence="8">
    <location>
        <begin position="372"/>
        <end position="393"/>
    </location>
</feature>
<dbReference type="InterPro" id="IPR029020">
    <property type="entry name" value="Ammonium/urea_transptr"/>
</dbReference>
<accession>A0AAE3VI48</accession>
<keyword evidence="5 8" id="KW-1133">Transmembrane helix</keyword>
<feature type="transmembrane region" description="Helical" evidence="8">
    <location>
        <begin position="123"/>
        <end position="147"/>
    </location>
</feature>
<dbReference type="PANTHER" id="PTHR11730:SF6">
    <property type="entry name" value="AMMONIUM TRANSPORTER"/>
    <property type="match status" value="1"/>
</dbReference>
<dbReference type="PANTHER" id="PTHR11730">
    <property type="entry name" value="AMMONIUM TRANSPORTER"/>
    <property type="match status" value="1"/>
</dbReference>
<feature type="transmembrane region" description="Helical" evidence="8">
    <location>
        <begin position="349"/>
        <end position="366"/>
    </location>
</feature>
<dbReference type="Proteomes" id="UP001238163">
    <property type="component" value="Unassembled WGS sequence"/>
</dbReference>